<dbReference type="RefSeq" id="WP_060940400.1">
    <property type="nucleotide sequence ID" value="NZ_KQ957212.1"/>
</dbReference>
<dbReference type="InterPro" id="IPR003615">
    <property type="entry name" value="HNH_nuc"/>
</dbReference>
<dbReference type="Proteomes" id="UP000070533">
    <property type="component" value="Unassembled WGS sequence"/>
</dbReference>
<dbReference type="Pfam" id="PF13395">
    <property type="entry name" value="HNH_4"/>
    <property type="match status" value="1"/>
</dbReference>
<gene>
    <name evidence="2" type="ORF">HMPREF3226_00880</name>
</gene>
<dbReference type="Gene3D" id="1.10.30.50">
    <property type="match status" value="1"/>
</dbReference>
<dbReference type="PATRIC" id="fig|28128.5.peg.887"/>
<dbReference type="STRING" id="28128.HMPREF3226_00880"/>
<accession>A0A133QEM1</accession>
<dbReference type="EMBL" id="LRQG01000054">
    <property type="protein sequence ID" value="KXA41243.1"/>
    <property type="molecule type" value="Genomic_DNA"/>
</dbReference>
<evidence type="ECO:0000313" key="3">
    <source>
        <dbReference type="Proteomes" id="UP000070533"/>
    </source>
</evidence>
<feature type="domain" description="HNH nuclease" evidence="1">
    <location>
        <begin position="241"/>
        <end position="281"/>
    </location>
</feature>
<dbReference type="OrthoDB" id="489287at2"/>
<organism evidence="2 3">
    <name type="scientific">Prevotella corporis</name>
    <dbReference type="NCBI Taxonomy" id="28128"/>
    <lineage>
        <taxon>Bacteria</taxon>
        <taxon>Pseudomonadati</taxon>
        <taxon>Bacteroidota</taxon>
        <taxon>Bacteroidia</taxon>
        <taxon>Bacteroidales</taxon>
        <taxon>Prevotellaceae</taxon>
        <taxon>Prevotella</taxon>
    </lineage>
</organism>
<keyword evidence="3" id="KW-1185">Reference proteome</keyword>
<proteinExistence type="predicted"/>
<reference evidence="3" key="1">
    <citation type="submission" date="2016-01" db="EMBL/GenBank/DDBJ databases">
        <authorList>
            <person name="Mitreva M."/>
            <person name="Pepin K.H."/>
            <person name="Mihindukulasuriya K.A."/>
            <person name="Fulton R."/>
            <person name="Fronick C."/>
            <person name="O'Laughlin M."/>
            <person name="Miner T."/>
            <person name="Herter B."/>
            <person name="Rosa B.A."/>
            <person name="Cordes M."/>
            <person name="Tomlinson C."/>
            <person name="Wollam A."/>
            <person name="Palsikar V.B."/>
            <person name="Mardis E.R."/>
            <person name="Wilson R.K."/>
        </authorList>
    </citation>
    <scope>NUCLEOTIDE SEQUENCE [LARGE SCALE GENOMIC DNA]</scope>
    <source>
        <strain evidence="3">MJR7716</strain>
    </source>
</reference>
<evidence type="ECO:0000313" key="2">
    <source>
        <dbReference type="EMBL" id="KXA41243.1"/>
    </source>
</evidence>
<comment type="caution">
    <text evidence="2">The sequence shown here is derived from an EMBL/GenBank/DDBJ whole genome shotgun (WGS) entry which is preliminary data.</text>
</comment>
<protein>
    <recommendedName>
        <fullName evidence="1">HNH nuclease domain-containing protein</fullName>
    </recommendedName>
</protein>
<name>A0A133QEM1_9BACT</name>
<sequence length="359" mass="41717">MQIPQSDILSTNAMNRVFDTTTATYKFYWLLALLDMYVKEQKDEMRALDVAARMVAYAWYPTQYFRLSFGKGDSMSKIIPDVALLTGITVDDRLEDKSETISNAISEDREVKKRVKILLNNVPFRFQKPWIDTTDDSEMQRRSLSFENNCLYSLTGNGEGLTVTINPRWSNYLTTNYEVLRDFALWNLTLFLQSRNPNVPNISSKLLRPEEREPLTRQKKFWNKVIEIGGPIRCIYKDTPLGRNEYDLDHFIPWSFVSHNQIWNLIPADGSFNSSKSNRIPDLDYYLPKMAKVQHRALRLYIPQSGNRDNTLDEYYALGCSPQDLMQMSDAQFLNVCRKIFSPLSQMAVNMGFRTLSPQ</sequence>
<evidence type="ECO:0000259" key="1">
    <source>
        <dbReference type="Pfam" id="PF13395"/>
    </source>
</evidence>
<dbReference type="AlphaFoldDB" id="A0A133QEM1"/>